<dbReference type="AlphaFoldDB" id="A0A819NWD1"/>
<evidence type="ECO:0000313" key="2">
    <source>
        <dbReference type="EMBL" id="CAF4000637.1"/>
    </source>
</evidence>
<proteinExistence type="predicted"/>
<evidence type="ECO:0000313" key="1">
    <source>
        <dbReference type="EMBL" id="CAF0863119.1"/>
    </source>
</evidence>
<accession>A0A819NWD1</accession>
<dbReference type="Proteomes" id="UP000663845">
    <property type="component" value="Unassembled WGS sequence"/>
</dbReference>
<gene>
    <name evidence="1" type="ORF">JYZ213_LOCUS8541</name>
    <name evidence="2" type="ORF">OXD698_LOCUS29498</name>
</gene>
<dbReference type="Proteomes" id="UP000663844">
    <property type="component" value="Unassembled WGS sequence"/>
</dbReference>
<evidence type="ECO:0000313" key="3">
    <source>
        <dbReference type="Proteomes" id="UP000663844"/>
    </source>
</evidence>
<dbReference type="EMBL" id="CAJNOG010000058">
    <property type="protein sequence ID" value="CAF0863119.1"/>
    <property type="molecule type" value="Genomic_DNA"/>
</dbReference>
<reference evidence="2" key="1">
    <citation type="submission" date="2021-02" db="EMBL/GenBank/DDBJ databases">
        <authorList>
            <person name="Nowell W R."/>
        </authorList>
    </citation>
    <scope>NUCLEOTIDE SEQUENCE</scope>
</reference>
<comment type="caution">
    <text evidence="2">The sequence shown here is derived from an EMBL/GenBank/DDBJ whole genome shotgun (WGS) entry which is preliminary data.</text>
</comment>
<name>A0A819NWD1_9BILA</name>
<organism evidence="2 3">
    <name type="scientific">Adineta steineri</name>
    <dbReference type="NCBI Taxonomy" id="433720"/>
    <lineage>
        <taxon>Eukaryota</taxon>
        <taxon>Metazoa</taxon>
        <taxon>Spiralia</taxon>
        <taxon>Gnathifera</taxon>
        <taxon>Rotifera</taxon>
        <taxon>Eurotatoria</taxon>
        <taxon>Bdelloidea</taxon>
        <taxon>Adinetida</taxon>
        <taxon>Adinetidae</taxon>
        <taxon>Adineta</taxon>
    </lineage>
</organism>
<dbReference type="Pfam" id="PF26128">
    <property type="entry name" value="Gad2"/>
    <property type="match status" value="1"/>
</dbReference>
<protein>
    <submittedName>
        <fullName evidence="2">Uncharacterized protein</fullName>
    </submittedName>
</protein>
<sequence length="416" mass="48594">MATPYIPVLPSEMIDRLSEELSGDDLFHFTLINYYYLGISNHHLIRLLSRPTNILLIKEINELIAMYKSPYMIFENYVAVQLSPCKWSNMIHGPLTMHATQKSLKYFSTSVFFLYTRLWSFTPFYYEASYPTLNVFNYPYLLQSRSLSIDELALFKILGKNCSQPQIVINFAQFLRNFIDRYEYDIWTDAINWDLFVVGGGSVILSMLAQAPQEKGSDVDLFFLKQNSQLFKEAVDQLETRFQNKYFVRRKTIWANRLIQFDLFRNYSIKDIVHGKTFIPSIVIQLIRPTTTSTSITQIIHSFDLDICAAAFNSKEVIISFSCLQALKSGHTTCYDVPISASEFIRKAQRLVKYQQRGFNILCPKEFDINAYLATAVEDCKEIQSARIYRFRRNKFGDNCDSLFLQKKFCEYYNLN</sequence>
<dbReference type="EMBL" id="CAJOAZ010003328">
    <property type="protein sequence ID" value="CAF4000637.1"/>
    <property type="molecule type" value="Genomic_DNA"/>
</dbReference>